<feature type="binding site" evidence="5">
    <location>
        <begin position="44"/>
        <end position="45"/>
    </location>
    <ligand>
        <name>3-methyl-2-oxobutanoate</name>
        <dbReference type="ChEBI" id="CHEBI:11851"/>
    </ligand>
</feature>
<comment type="pathway">
    <text evidence="5">Cofactor biosynthesis; (R)-pantothenate biosynthesis; (R)-pantoate from 3-methyl-2-oxobutanoate: step 1/2.</text>
</comment>
<keyword evidence="5" id="KW-0460">Magnesium</keyword>
<evidence type="ECO:0000256" key="1">
    <source>
        <dbReference type="ARBA" id="ARBA00008676"/>
    </source>
</evidence>
<keyword evidence="3 5" id="KW-0566">Pantothenate biosynthesis</keyword>
<protein>
    <recommendedName>
        <fullName evidence="5">3-methyl-2-oxobutanoate hydroxymethyltransferase</fullName>
        <ecNumber evidence="5">2.1.2.11</ecNumber>
    </recommendedName>
    <alternativeName>
        <fullName evidence="5">Ketopantoate hydroxymethyltransferase</fullName>
        <shortName evidence="5">KPHMT</shortName>
    </alternativeName>
</protein>
<comment type="caution">
    <text evidence="6">The sequence shown here is derived from an EMBL/GenBank/DDBJ whole genome shotgun (WGS) entry which is preliminary data.</text>
</comment>
<accession>A0ABQ2CU59</accession>
<comment type="subunit">
    <text evidence="2 5">Homodecamer; pentamer of dimers.</text>
</comment>
<evidence type="ECO:0000256" key="5">
    <source>
        <dbReference type="HAMAP-Rule" id="MF_00156"/>
    </source>
</evidence>
<keyword evidence="7" id="KW-1185">Reference proteome</keyword>
<feature type="binding site" evidence="5">
    <location>
        <position position="44"/>
    </location>
    <ligand>
        <name>Mg(2+)</name>
        <dbReference type="ChEBI" id="CHEBI:18420"/>
    </ligand>
</feature>
<reference evidence="7" key="1">
    <citation type="journal article" date="2019" name="Int. J. Syst. Evol. Microbiol.">
        <title>The Global Catalogue of Microorganisms (GCM) 10K type strain sequencing project: providing services to taxonomists for standard genome sequencing and annotation.</title>
        <authorList>
            <consortium name="The Broad Institute Genomics Platform"/>
            <consortium name="The Broad Institute Genome Sequencing Center for Infectious Disease"/>
            <person name="Wu L."/>
            <person name="Ma J."/>
        </authorList>
    </citation>
    <scope>NUCLEOTIDE SEQUENCE [LARGE SCALE GENOMIC DNA]</scope>
    <source>
        <strain evidence="7">JCM 14370</strain>
    </source>
</reference>
<name>A0ABQ2CU59_9DEIO</name>
<dbReference type="Gene3D" id="3.20.20.60">
    <property type="entry name" value="Phosphoenolpyruvate-binding domains"/>
    <property type="match status" value="1"/>
</dbReference>
<dbReference type="Pfam" id="PF02548">
    <property type="entry name" value="Pantoate_transf"/>
    <property type="match status" value="1"/>
</dbReference>
<feature type="binding site" evidence="5">
    <location>
        <position position="83"/>
    </location>
    <ligand>
        <name>Mg(2+)</name>
        <dbReference type="ChEBI" id="CHEBI:18420"/>
    </ligand>
</feature>
<feature type="binding site" evidence="5">
    <location>
        <position position="83"/>
    </location>
    <ligand>
        <name>3-methyl-2-oxobutanoate</name>
        <dbReference type="ChEBI" id="CHEBI:11851"/>
    </ligand>
</feature>
<keyword evidence="5" id="KW-0479">Metal-binding</keyword>
<dbReference type="NCBIfam" id="TIGR00222">
    <property type="entry name" value="panB"/>
    <property type="match status" value="1"/>
</dbReference>
<dbReference type="EMBL" id="BMOD01000001">
    <property type="protein sequence ID" value="GGJ20616.1"/>
    <property type="molecule type" value="Genomic_DNA"/>
</dbReference>
<comment type="function">
    <text evidence="5">Catalyzes the reversible reaction in which hydroxymethyl group from 5,10-methylenetetrahydrofolate is transferred onto alpha-ketoisovalerate to form ketopantoate.</text>
</comment>
<dbReference type="EC" id="2.1.2.11" evidence="5"/>
<keyword evidence="4 5" id="KW-0808">Transferase</keyword>
<dbReference type="PANTHER" id="PTHR20881">
    <property type="entry name" value="3-METHYL-2-OXOBUTANOATE HYDROXYMETHYLTRANSFERASE"/>
    <property type="match status" value="1"/>
</dbReference>
<dbReference type="PIRSF" id="PIRSF000388">
    <property type="entry name" value="Pantoate_hydroxy_MeTrfase"/>
    <property type="match status" value="1"/>
</dbReference>
<dbReference type="HAMAP" id="MF_00156">
    <property type="entry name" value="PanB"/>
    <property type="match status" value="1"/>
</dbReference>
<proteinExistence type="inferred from homology"/>
<comment type="cofactor">
    <cofactor evidence="5">
        <name>Mg(2+)</name>
        <dbReference type="ChEBI" id="CHEBI:18420"/>
    </cofactor>
    <text evidence="5">Binds 1 Mg(2+) ion per subunit.</text>
</comment>
<evidence type="ECO:0000256" key="4">
    <source>
        <dbReference type="ARBA" id="ARBA00022679"/>
    </source>
</evidence>
<evidence type="ECO:0000256" key="2">
    <source>
        <dbReference type="ARBA" id="ARBA00011424"/>
    </source>
</evidence>
<dbReference type="InterPro" id="IPR040442">
    <property type="entry name" value="Pyrv_kinase-like_dom_sf"/>
</dbReference>
<comment type="similarity">
    <text evidence="1 5">Belongs to the PanB family.</text>
</comment>
<sequence length="275" mass="29724">MPKYTVPDFEAMQGKQKIVMLTAYDYAGAVMAEAAGVDLILVGDSLGMVVLGYESTVFVTMQDMIHHTRAVKRGARETFIVVDMPFGTVQTGLTDALRNAVHLIRETGADAVKIEGGEEVTPIVRHLSQSGIPVVAHVGLTPQTAVNLGGFKVQGKTVQDAQQIMRDAQAVADAGAFMVVLEAIPAPLAQKISERLKVPTIGIGAGPHTDGQVLVYHDLLGLFDRFTPKFVKQYAQMAKLGTEAIQNYVQDVKNGSFPGPEHSFTMKEEVLSRLY</sequence>
<dbReference type="InterPro" id="IPR003700">
    <property type="entry name" value="Pantoate_hydroxy_MeTrfase"/>
</dbReference>
<evidence type="ECO:0000256" key="3">
    <source>
        <dbReference type="ARBA" id="ARBA00022655"/>
    </source>
</evidence>
<comment type="subcellular location">
    <subcellularLocation>
        <location evidence="5">Cytoplasm</location>
    </subcellularLocation>
</comment>
<dbReference type="PANTHER" id="PTHR20881:SF0">
    <property type="entry name" value="3-METHYL-2-OXOBUTANOATE HYDROXYMETHYLTRANSFERASE"/>
    <property type="match status" value="1"/>
</dbReference>
<evidence type="ECO:0000313" key="7">
    <source>
        <dbReference type="Proteomes" id="UP000632222"/>
    </source>
</evidence>
<feature type="active site" description="Proton acceptor" evidence="5">
    <location>
        <position position="182"/>
    </location>
</feature>
<dbReference type="InterPro" id="IPR015813">
    <property type="entry name" value="Pyrv/PenolPyrv_kinase-like_dom"/>
</dbReference>
<dbReference type="RefSeq" id="WP_188998931.1">
    <property type="nucleotide sequence ID" value="NZ_BMOD01000001.1"/>
</dbReference>
<dbReference type="NCBIfam" id="NF001452">
    <property type="entry name" value="PRK00311.1"/>
    <property type="match status" value="1"/>
</dbReference>
<organism evidence="6 7">
    <name type="scientific">Deinococcus roseus</name>
    <dbReference type="NCBI Taxonomy" id="392414"/>
    <lineage>
        <taxon>Bacteria</taxon>
        <taxon>Thermotogati</taxon>
        <taxon>Deinococcota</taxon>
        <taxon>Deinococci</taxon>
        <taxon>Deinococcales</taxon>
        <taxon>Deinococcaceae</taxon>
        <taxon>Deinococcus</taxon>
    </lineage>
</organism>
<dbReference type="SUPFAM" id="SSF51621">
    <property type="entry name" value="Phosphoenolpyruvate/pyruvate domain"/>
    <property type="match status" value="1"/>
</dbReference>
<keyword evidence="5" id="KW-0963">Cytoplasm</keyword>
<feature type="binding site" evidence="5">
    <location>
        <position position="113"/>
    </location>
    <ligand>
        <name>3-methyl-2-oxobutanoate</name>
        <dbReference type="ChEBI" id="CHEBI:11851"/>
    </ligand>
</feature>
<dbReference type="CDD" id="cd06557">
    <property type="entry name" value="KPHMT-like"/>
    <property type="match status" value="1"/>
</dbReference>
<feature type="binding site" evidence="5">
    <location>
        <position position="115"/>
    </location>
    <ligand>
        <name>Mg(2+)</name>
        <dbReference type="ChEBI" id="CHEBI:18420"/>
    </ligand>
</feature>
<comment type="catalytic activity">
    <reaction evidence="5">
        <text>(6R)-5,10-methylene-5,6,7,8-tetrahydrofolate + 3-methyl-2-oxobutanoate + H2O = 2-dehydropantoate + (6S)-5,6,7,8-tetrahydrofolate</text>
        <dbReference type="Rhea" id="RHEA:11824"/>
        <dbReference type="ChEBI" id="CHEBI:11561"/>
        <dbReference type="ChEBI" id="CHEBI:11851"/>
        <dbReference type="ChEBI" id="CHEBI:15377"/>
        <dbReference type="ChEBI" id="CHEBI:15636"/>
        <dbReference type="ChEBI" id="CHEBI:57453"/>
        <dbReference type="EC" id="2.1.2.11"/>
    </reaction>
</comment>
<dbReference type="Proteomes" id="UP000632222">
    <property type="component" value="Unassembled WGS sequence"/>
</dbReference>
<evidence type="ECO:0000313" key="6">
    <source>
        <dbReference type="EMBL" id="GGJ20616.1"/>
    </source>
</evidence>
<gene>
    <name evidence="5" type="primary">panB</name>
    <name evidence="6" type="ORF">GCM10008938_03600</name>
</gene>